<dbReference type="InterPro" id="IPR045155">
    <property type="entry name" value="Beta-lactam_cat"/>
</dbReference>
<dbReference type="Proteomes" id="UP001585053">
    <property type="component" value="Unassembled WGS sequence"/>
</dbReference>
<evidence type="ECO:0000313" key="3">
    <source>
        <dbReference type="EMBL" id="MYR34518.1"/>
    </source>
</evidence>
<sequence length="300" mass="32489">MITHHLRTELDEAGLHASFLVRDLHTGHEIGIDPDTEYATASLVKVPLALATLHRIHQGELDGATRIEITPAPAVTGPPGTGPFGLSKFRHPVTIAIDDLLHLSTCLSDNTAAEALFDLTPPETVDRLLREHDIHGITVRHSIKSLGSTPAERLAPDENHLAQTLAIRAGTDGRGHDIPQLDVTLANSGSARAHIELLQALWRPTAIHPDVARRVRGLMADNAIRHRLAPDFTTDASTWASKTGTVLNHRHEIGVVEHENGEAYAIAALTASQVPSRHQPAAEALMGRVARTLRDHLRSV</sequence>
<reference evidence="2 5" key="2">
    <citation type="submission" date="2024-01" db="EMBL/GenBank/DDBJ databases">
        <title>Genome mining of biosynthetic gene clusters to explore secondary metabolites of Streptomyces sp.</title>
        <authorList>
            <person name="Baig A."/>
            <person name="Ajitkumar Shintre N."/>
            <person name="Kumar H."/>
            <person name="Anbarasu A."/>
            <person name="Ramaiah S."/>
        </authorList>
    </citation>
    <scope>NUCLEOTIDE SEQUENCE [LARGE SCALE GENOMIC DNA]</scope>
    <source>
        <strain evidence="2 5">A01</strain>
    </source>
</reference>
<dbReference type="GO" id="GO:0008800">
    <property type="term" value="F:beta-lactamase activity"/>
    <property type="evidence" value="ECO:0007669"/>
    <property type="project" value="InterPro"/>
</dbReference>
<dbReference type="PANTHER" id="PTHR35333:SF3">
    <property type="entry name" value="BETA-LACTAMASE-TYPE TRANSPEPTIDASE FOLD CONTAINING PROTEIN"/>
    <property type="match status" value="1"/>
</dbReference>
<comment type="caution">
    <text evidence="3">The sequence shown here is derived from an EMBL/GenBank/DDBJ whole genome shotgun (WGS) entry which is preliminary data.</text>
</comment>
<dbReference type="SUPFAM" id="SSF56601">
    <property type="entry name" value="beta-lactamase/transpeptidase-like"/>
    <property type="match status" value="1"/>
</dbReference>
<dbReference type="AlphaFoldDB" id="A0A7K2IX08"/>
<dbReference type="Pfam" id="PF13354">
    <property type="entry name" value="Beta-lactamase2"/>
    <property type="match status" value="1"/>
</dbReference>
<protein>
    <submittedName>
        <fullName evidence="3">Serine hydrolase</fullName>
    </submittedName>
</protein>
<dbReference type="RefSeq" id="WP_017534047.1">
    <property type="nucleotide sequence ID" value="NZ_JAYMRS010000002.1"/>
</dbReference>
<evidence type="ECO:0000313" key="2">
    <source>
        <dbReference type="EMBL" id="MFB8767450.1"/>
    </source>
</evidence>
<dbReference type="PANTHER" id="PTHR35333">
    <property type="entry name" value="BETA-LACTAMASE"/>
    <property type="match status" value="1"/>
</dbReference>
<evidence type="ECO:0000313" key="4">
    <source>
        <dbReference type="Proteomes" id="UP000467124"/>
    </source>
</evidence>
<feature type="domain" description="Beta-lactamase class A catalytic" evidence="1">
    <location>
        <begin position="18"/>
        <end position="270"/>
    </location>
</feature>
<gene>
    <name evidence="3" type="ORF">GTW20_20280</name>
    <name evidence="2" type="ORF">VSQ78_07020</name>
</gene>
<dbReference type="GO" id="GO:0030655">
    <property type="term" value="P:beta-lactam antibiotic catabolic process"/>
    <property type="evidence" value="ECO:0007669"/>
    <property type="project" value="InterPro"/>
</dbReference>
<dbReference type="Proteomes" id="UP000467124">
    <property type="component" value="Unassembled WGS sequence"/>
</dbReference>
<dbReference type="EMBL" id="WWHY01000001">
    <property type="protein sequence ID" value="MYR34518.1"/>
    <property type="molecule type" value="Genomic_DNA"/>
</dbReference>
<dbReference type="Gene3D" id="3.40.710.10">
    <property type="entry name" value="DD-peptidase/beta-lactamase superfamily"/>
    <property type="match status" value="1"/>
</dbReference>
<proteinExistence type="predicted"/>
<reference evidence="3 4" key="1">
    <citation type="journal article" date="2019" name="Nat. Commun.">
        <title>The antimicrobial potential of Streptomyces from insect microbiomes.</title>
        <authorList>
            <person name="Chevrette M.G."/>
            <person name="Carlson C.M."/>
            <person name="Ortega H.E."/>
            <person name="Thomas C."/>
            <person name="Ananiev G.E."/>
            <person name="Barns K.J."/>
            <person name="Book A.J."/>
            <person name="Cagnazzo J."/>
            <person name="Carlos C."/>
            <person name="Flanigan W."/>
            <person name="Grubbs K.J."/>
            <person name="Horn H.A."/>
            <person name="Hoffmann F.M."/>
            <person name="Klassen J.L."/>
            <person name="Knack J.J."/>
            <person name="Lewin G.R."/>
            <person name="McDonald B.R."/>
            <person name="Muller L."/>
            <person name="Melo W.G.P."/>
            <person name="Pinto-Tomas A.A."/>
            <person name="Schmitz A."/>
            <person name="Wendt-Pienkowski E."/>
            <person name="Wildman S."/>
            <person name="Zhao M."/>
            <person name="Zhang F."/>
            <person name="Bugni T.S."/>
            <person name="Andes D.R."/>
            <person name="Pupo M.T."/>
            <person name="Currie C.R."/>
        </authorList>
    </citation>
    <scope>NUCLEOTIDE SEQUENCE [LARGE SCALE GENOMIC DNA]</scope>
    <source>
        <strain evidence="3 4">SID5840</strain>
    </source>
</reference>
<dbReference type="InterPro" id="IPR000871">
    <property type="entry name" value="Beta-lactam_class-A"/>
</dbReference>
<name>A0A7K2IX08_9ACTN</name>
<keyword evidence="5" id="KW-1185">Reference proteome</keyword>
<keyword evidence="3" id="KW-0378">Hydrolase</keyword>
<dbReference type="EMBL" id="JAYMRS010000002">
    <property type="protein sequence ID" value="MFB8767450.1"/>
    <property type="molecule type" value="Genomic_DNA"/>
</dbReference>
<evidence type="ECO:0000259" key="1">
    <source>
        <dbReference type="Pfam" id="PF13354"/>
    </source>
</evidence>
<organism evidence="3 4">
    <name type="scientific">Nocardiopsis alba</name>
    <dbReference type="NCBI Taxonomy" id="53437"/>
    <lineage>
        <taxon>Bacteria</taxon>
        <taxon>Bacillati</taxon>
        <taxon>Actinomycetota</taxon>
        <taxon>Actinomycetes</taxon>
        <taxon>Streptosporangiales</taxon>
        <taxon>Nocardiopsidaceae</taxon>
        <taxon>Nocardiopsis</taxon>
    </lineage>
</organism>
<dbReference type="GO" id="GO:0046677">
    <property type="term" value="P:response to antibiotic"/>
    <property type="evidence" value="ECO:0007669"/>
    <property type="project" value="InterPro"/>
</dbReference>
<dbReference type="InterPro" id="IPR012338">
    <property type="entry name" value="Beta-lactam/transpept-like"/>
</dbReference>
<accession>A0A7K2IX08</accession>
<evidence type="ECO:0000313" key="5">
    <source>
        <dbReference type="Proteomes" id="UP001585053"/>
    </source>
</evidence>